<dbReference type="PANTHER" id="PTHR12526">
    <property type="entry name" value="GLYCOSYLTRANSFERASE"/>
    <property type="match status" value="1"/>
</dbReference>
<dbReference type="Proteomes" id="UP001487296">
    <property type="component" value="Unassembled WGS sequence"/>
</dbReference>
<dbReference type="Gene3D" id="3.40.50.2000">
    <property type="entry name" value="Glycogen Phosphorylase B"/>
    <property type="match status" value="2"/>
</dbReference>
<feature type="domain" description="Glycosyltransferase subfamily 4-like N-terminal" evidence="2">
    <location>
        <begin position="12"/>
        <end position="160"/>
    </location>
</feature>
<sequence>MRVAHIINHLGVSGVNQVVADLVSVFNAHGHECVIYYLKACDSPASYPCPVVPLDGSASLPEHFDVIHAHGVGPMLYVMKHRRALAKRNGNQGRPLFVTTLHCYCFQDLPSLYGWSKGGLMALAYLASTLWQDRVVCLSQDMMRYYSRWISRRKLRYVYNTRLLPSKQNEVFNPDDAALVDQLKSWHAQGHTVIGMNGVLIYRKGVDLMLRALRLLNQEGRRFRLVLVGDGQDRGDFETLCQSLELNDEVLFAGHRKDAYRFLPYYDILALPSHSEGFPLSLLEAAVYQKKVVVSELPIVKECFGYRNPGTSTGKVEVAAFKIYPDQDATVLRLAEAIRNAMADDAISARLRQRFDEDYSPEVFYQRYDRVYNENKSAYGNIMNKESHSFKC</sequence>
<feature type="domain" description="Glycosyl transferase family 1" evidence="1">
    <location>
        <begin position="189"/>
        <end position="308"/>
    </location>
</feature>
<protein>
    <submittedName>
        <fullName evidence="3">Glycosyltransferase family 4 protein</fullName>
        <ecNumber evidence="3">2.4.-.-</ecNumber>
    </submittedName>
</protein>
<name>A0ABV1FS47_9BACT</name>
<dbReference type="RefSeq" id="WP_215760330.1">
    <property type="nucleotide sequence ID" value="NZ_JAHKBE010000039.1"/>
</dbReference>
<dbReference type="GO" id="GO:0016757">
    <property type="term" value="F:glycosyltransferase activity"/>
    <property type="evidence" value="ECO:0007669"/>
    <property type="project" value="UniProtKB-KW"/>
</dbReference>
<organism evidence="3 4">
    <name type="scientific">Hallella faecis</name>
    <dbReference type="NCBI Taxonomy" id="2841596"/>
    <lineage>
        <taxon>Bacteria</taxon>
        <taxon>Pseudomonadati</taxon>
        <taxon>Bacteroidota</taxon>
        <taxon>Bacteroidia</taxon>
        <taxon>Bacteroidales</taxon>
        <taxon>Prevotellaceae</taxon>
        <taxon>Hallella</taxon>
    </lineage>
</organism>
<dbReference type="Pfam" id="PF00534">
    <property type="entry name" value="Glycos_transf_1"/>
    <property type="match status" value="1"/>
</dbReference>
<evidence type="ECO:0000313" key="4">
    <source>
        <dbReference type="Proteomes" id="UP001487296"/>
    </source>
</evidence>
<dbReference type="EMBL" id="JBBNFP010000038">
    <property type="protein sequence ID" value="MEQ2487251.1"/>
    <property type="molecule type" value="Genomic_DNA"/>
</dbReference>
<dbReference type="CDD" id="cd03801">
    <property type="entry name" value="GT4_PimA-like"/>
    <property type="match status" value="1"/>
</dbReference>
<dbReference type="PANTHER" id="PTHR12526:SF627">
    <property type="entry name" value="D-RHAMNOSYLTRANSFERASE WBPZ"/>
    <property type="match status" value="1"/>
</dbReference>
<proteinExistence type="predicted"/>
<dbReference type="InterPro" id="IPR028098">
    <property type="entry name" value="Glyco_trans_4-like_N"/>
</dbReference>
<keyword evidence="3" id="KW-0808">Transferase</keyword>
<dbReference type="EC" id="2.4.-.-" evidence="3"/>
<evidence type="ECO:0000259" key="1">
    <source>
        <dbReference type="Pfam" id="PF00534"/>
    </source>
</evidence>
<reference evidence="3 4" key="1">
    <citation type="submission" date="2024-04" db="EMBL/GenBank/DDBJ databases">
        <title>Human intestinal bacterial collection.</title>
        <authorList>
            <person name="Pauvert C."/>
            <person name="Hitch T.C.A."/>
            <person name="Clavel T."/>
        </authorList>
    </citation>
    <scope>NUCLEOTIDE SEQUENCE [LARGE SCALE GENOMIC DNA]</scope>
    <source>
        <strain evidence="3 4">CLA-AA-H145</strain>
    </source>
</reference>
<dbReference type="Pfam" id="PF13439">
    <property type="entry name" value="Glyco_transf_4"/>
    <property type="match status" value="1"/>
</dbReference>
<dbReference type="SUPFAM" id="SSF53756">
    <property type="entry name" value="UDP-Glycosyltransferase/glycogen phosphorylase"/>
    <property type="match status" value="1"/>
</dbReference>
<comment type="caution">
    <text evidence="3">The sequence shown here is derived from an EMBL/GenBank/DDBJ whole genome shotgun (WGS) entry which is preliminary data.</text>
</comment>
<evidence type="ECO:0000313" key="3">
    <source>
        <dbReference type="EMBL" id="MEQ2487251.1"/>
    </source>
</evidence>
<dbReference type="InterPro" id="IPR001296">
    <property type="entry name" value="Glyco_trans_1"/>
</dbReference>
<keyword evidence="4" id="KW-1185">Reference proteome</keyword>
<accession>A0ABV1FS47</accession>
<gene>
    <name evidence="3" type="ORF">AAAT34_09340</name>
</gene>
<evidence type="ECO:0000259" key="2">
    <source>
        <dbReference type="Pfam" id="PF13439"/>
    </source>
</evidence>
<keyword evidence="3" id="KW-0328">Glycosyltransferase</keyword>